<dbReference type="Pfam" id="PF01261">
    <property type="entry name" value="AP_endonuc_2"/>
    <property type="match status" value="1"/>
</dbReference>
<dbReference type="PANTHER" id="PTHR12110">
    <property type="entry name" value="HYDROXYPYRUVATE ISOMERASE"/>
    <property type="match status" value="1"/>
</dbReference>
<dbReference type="GO" id="GO:0016853">
    <property type="term" value="F:isomerase activity"/>
    <property type="evidence" value="ECO:0007669"/>
    <property type="project" value="UniProtKB-KW"/>
</dbReference>
<keyword evidence="4" id="KW-1185">Reference proteome</keyword>
<protein>
    <submittedName>
        <fullName evidence="3">Sugar phosphate isomerase</fullName>
    </submittedName>
</protein>
<evidence type="ECO:0000313" key="4">
    <source>
        <dbReference type="Proteomes" id="UP000601361"/>
    </source>
</evidence>
<dbReference type="PANTHER" id="PTHR12110:SF41">
    <property type="entry name" value="INOSOSE DEHYDRATASE"/>
    <property type="match status" value="1"/>
</dbReference>
<dbReference type="PROSITE" id="PS51318">
    <property type="entry name" value="TAT"/>
    <property type="match status" value="1"/>
</dbReference>
<dbReference type="InterPro" id="IPR013022">
    <property type="entry name" value="Xyl_isomerase-like_TIM-brl"/>
</dbReference>
<evidence type="ECO:0000259" key="2">
    <source>
        <dbReference type="Pfam" id="PF01261"/>
    </source>
</evidence>
<name>A0ABQ1WX45_9BACT</name>
<dbReference type="EMBL" id="BMGS01000006">
    <property type="protein sequence ID" value="GGG48974.1"/>
    <property type="molecule type" value="Genomic_DNA"/>
</dbReference>
<feature type="chain" id="PRO_5046495594" evidence="1">
    <location>
        <begin position="29"/>
        <end position="299"/>
    </location>
</feature>
<keyword evidence="3" id="KW-0413">Isomerase</keyword>
<sequence length="299" mass="33184">MSTSRRAFVKSAGLLSAGAFLAPSLLTAASSAPKSYIGLQLYTVRDAMQKDPAGTLAQVAQLGYTSVEGATYTGSQNFYGMTPATFAKQLKQAGLIMPSSHYRLGEEQYQNQPVQGTMLYGWDKAVDDAAQAGVKYMVCAYLSEAERGNLDHYKLLADRLNKAGERCKKAGLQMCYHNHDFEFMALEGQVPYDVLLRATDKDLVKMELDLYWATKAGKDPVALFQQHPGRFPLWHVKDMDKTPKRDFTEVGSGVIDFKRIFAQAGKSGMKYFFVEQDQTPGSPFDSIKKSISHIKRTLV</sequence>
<accession>A0ABQ1WX45</accession>
<gene>
    <name evidence="3" type="ORF">GCM10011378_26410</name>
</gene>
<comment type="caution">
    <text evidence="3">The sequence shown here is derived from an EMBL/GenBank/DDBJ whole genome shotgun (WGS) entry which is preliminary data.</text>
</comment>
<feature type="domain" description="Xylose isomerase-like TIM barrel" evidence="2">
    <location>
        <begin position="56"/>
        <end position="296"/>
    </location>
</feature>
<dbReference type="SUPFAM" id="SSF51658">
    <property type="entry name" value="Xylose isomerase-like"/>
    <property type="match status" value="1"/>
</dbReference>
<keyword evidence="1" id="KW-0732">Signal</keyword>
<dbReference type="InterPro" id="IPR036237">
    <property type="entry name" value="Xyl_isomerase-like_sf"/>
</dbReference>
<evidence type="ECO:0000313" key="3">
    <source>
        <dbReference type="EMBL" id="GGG48974.1"/>
    </source>
</evidence>
<evidence type="ECO:0000256" key="1">
    <source>
        <dbReference type="SAM" id="SignalP"/>
    </source>
</evidence>
<dbReference type="RefSeq" id="WP_188558322.1">
    <property type="nucleotide sequence ID" value="NZ_BMGS01000006.1"/>
</dbReference>
<dbReference type="Proteomes" id="UP000601361">
    <property type="component" value="Unassembled WGS sequence"/>
</dbReference>
<dbReference type="InterPro" id="IPR006311">
    <property type="entry name" value="TAT_signal"/>
</dbReference>
<dbReference type="Gene3D" id="3.20.20.150">
    <property type="entry name" value="Divalent-metal-dependent TIM barrel enzymes"/>
    <property type="match status" value="1"/>
</dbReference>
<reference evidence="4" key="1">
    <citation type="journal article" date="2019" name="Int. J. Syst. Evol. Microbiol.">
        <title>The Global Catalogue of Microorganisms (GCM) 10K type strain sequencing project: providing services to taxonomists for standard genome sequencing and annotation.</title>
        <authorList>
            <consortium name="The Broad Institute Genomics Platform"/>
            <consortium name="The Broad Institute Genome Sequencing Center for Infectious Disease"/>
            <person name="Wu L."/>
            <person name="Ma J."/>
        </authorList>
    </citation>
    <scope>NUCLEOTIDE SEQUENCE [LARGE SCALE GENOMIC DNA]</scope>
    <source>
        <strain evidence="4">CGMCC 1.12990</strain>
    </source>
</reference>
<proteinExistence type="predicted"/>
<feature type="signal peptide" evidence="1">
    <location>
        <begin position="1"/>
        <end position="28"/>
    </location>
</feature>
<organism evidence="3 4">
    <name type="scientific">Hymenobacter glacieicola</name>
    <dbReference type="NCBI Taxonomy" id="1562124"/>
    <lineage>
        <taxon>Bacteria</taxon>
        <taxon>Pseudomonadati</taxon>
        <taxon>Bacteroidota</taxon>
        <taxon>Cytophagia</taxon>
        <taxon>Cytophagales</taxon>
        <taxon>Hymenobacteraceae</taxon>
        <taxon>Hymenobacter</taxon>
    </lineage>
</organism>
<dbReference type="InterPro" id="IPR050312">
    <property type="entry name" value="IolE/XylAMocC-like"/>
</dbReference>